<dbReference type="Proteomes" id="UP000886819">
    <property type="component" value="Unassembled WGS sequence"/>
</dbReference>
<dbReference type="Gene3D" id="3.40.710.10">
    <property type="entry name" value="DD-peptidase/beta-lactamase superfamily"/>
    <property type="match status" value="1"/>
</dbReference>
<dbReference type="InterPro" id="IPR001460">
    <property type="entry name" value="PCN-bd_Tpept"/>
</dbReference>
<sequence length="470" mass="50396">MKRLRNNIRLLALGLACLFVGLVAYFSYSVYFYGGRWFASATNPRLADQKQHVIMGDLVDRTGLVLATTDADGQRSYPQYSDLRRAVSHVVGDSGGVVANGAETFMASYLLGFESGAFERLRLLFTGEQARGDTVRLTIDAKLCEYASSLLSRHEGGAIVVMNYRTGELLCSTSYPDFDPRSLSSVLQNSEDNGALINRVTQGFYPPGSTFKILTLASALENISGVMSRTYNCTGALTVDRTTVTEASSQVHGVLSVQEAFAESCNTAFASLALELGYGRLAQTASSFGFGDNFLFRDLIVYNSQYPTDNQSLDDLAWSGVGQGRVLATPLHMAMVAAAVANDGVMMEPRLMLSATTAQGQSRTLQPTRTYRRACSAEIASALRGAMVACVQSGTGRQAQISGYTVGGKTGSAESSDDKEIKTHAWFVGFVESDEHPLAIAVVIEHGGSGGSIATPIAQRVLSRAIEQGY</sequence>
<dbReference type="AlphaFoldDB" id="A0A9D0YUT7"/>
<dbReference type="Pfam" id="PF00905">
    <property type="entry name" value="Transpeptidase"/>
    <property type="match status" value="1"/>
</dbReference>
<comment type="caution">
    <text evidence="2">The sequence shown here is derived from an EMBL/GenBank/DDBJ whole genome shotgun (WGS) entry which is preliminary data.</text>
</comment>
<protein>
    <submittedName>
        <fullName evidence="2">Penicillin-binding protein 2</fullName>
    </submittedName>
</protein>
<dbReference type="GO" id="GO:0005886">
    <property type="term" value="C:plasma membrane"/>
    <property type="evidence" value="ECO:0007669"/>
    <property type="project" value="TreeGrafter"/>
</dbReference>
<dbReference type="InterPro" id="IPR012338">
    <property type="entry name" value="Beta-lactam/transpept-like"/>
</dbReference>
<reference evidence="2" key="1">
    <citation type="submission" date="2020-10" db="EMBL/GenBank/DDBJ databases">
        <authorList>
            <person name="Gilroy R."/>
        </authorList>
    </citation>
    <scope>NUCLEOTIDE SEQUENCE</scope>
    <source>
        <strain evidence="2">ChiHile30-977</strain>
    </source>
</reference>
<proteinExistence type="predicted"/>
<accession>A0A9D0YUT7</accession>
<dbReference type="PANTHER" id="PTHR30627:SF24">
    <property type="entry name" value="PENICILLIN-BINDING PROTEIN 4B"/>
    <property type="match status" value="1"/>
</dbReference>
<dbReference type="GO" id="GO:0071972">
    <property type="term" value="F:peptidoglycan L,D-transpeptidase activity"/>
    <property type="evidence" value="ECO:0007669"/>
    <property type="project" value="TreeGrafter"/>
</dbReference>
<dbReference type="InterPro" id="IPR050515">
    <property type="entry name" value="Beta-lactam/transpept"/>
</dbReference>
<dbReference type="GO" id="GO:0008658">
    <property type="term" value="F:penicillin binding"/>
    <property type="evidence" value="ECO:0007669"/>
    <property type="project" value="InterPro"/>
</dbReference>
<dbReference type="PANTHER" id="PTHR30627">
    <property type="entry name" value="PEPTIDOGLYCAN D,D-TRANSPEPTIDASE"/>
    <property type="match status" value="1"/>
</dbReference>
<evidence type="ECO:0000259" key="1">
    <source>
        <dbReference type="Pfam" id="PF00905"/>
    </source>
</evidence>
<evidence type="ECO:0000313" key="2">
    <source>
        <dbReference type="EMBL" id="HIQ62474.1"/>
    </source>
</evidence>
<dbReference type="SUPFAM" id="SSF56601">
    <property type="entry name" value="beta-lactamase/transpeptidase-like"/>
    <property type="match status" value="1"/>
</dbReference>
<gene>
    <name evidence="2" type="ORF">IAA66_02665</name>
</gene>
<name>A0A9D0YUT7_9FIRM</name>
<dbReference type="Gene3D" id="3.90.1310.10">
    <property type="entry name" value="Penicillin-binding protein 2a (Domain 2)"/>
    <property type="match status" value="1"/>
</dbReference>
<reference evidence="2" key="2">
    <citation type="journal article" date="2021" name="PeerJ">
        <title>Extensive microbial diversity within the chicken gut microbiome revealed by metagenomics and culture.</title>
        <authorList>
            <person name="Gilroy R."/>
            <person name="Ravi A."/>
            <person name="Getino M."/>
            <person name="Pursley I."/>
            <person name="Horton D.L."/>
            <person name="Alikhan N.F."/>
            <person name="Baker D."/>
            <person name="Gharbi K."/>
            <person name="Hall N."/>
            <person name="Watson M."/>
            <person name="Adriaenssens E.M."/>
            <person name="Foster-Nyarko E."/>
            <person name="Jarju S."/>
            <person name="Secka A."/>
            <person name="Antonio M."/>
            <person name="Oren A."/>
            <person name="Chaudhuri R.R."/>
            <person name="La Ragione R."/>
            <person name="Hildebrand F."/>
            <person name="Pallen M.J."/>
        </authorList>
    </citation>
    <scope>NUCLEOTIDE SEQUENCE</scope>
    <source>
        <strain evidence="2">ChiHile30-977</strain>
    </source>
</reference>
<dbReference type="GO" id="GO:0071555">
    <property type="term" value="P:cell wall organization"/>
    <property type="evidence" value="ECO:0007669"/>
    <property type="project" value="TreeGrafter"/>
</dbReference>
<evidence type="ECO:0000313" key="3">
    <source>
        <dbReference type="Proteomes" id="UP000886819"/>
    </source>
</evidence>
<feature type="domain" description="Penicillin-binding protein transpeptidase" evidence="1">
    <location>
        <begin position="157"/>
        <end position="462"/>
    </location>
</feature>
<dbReference type="EMBL" id="DVFI01000035">
    <property type="protein sequence ID" value="HIQ62474.1"/>
    <property type="molecule type" value="Genomic_DNA"/>
</dbReference>
<organism evidence="2 3">
    <name type="scientific">Candidatus Avichristensenella intestinipullorum</name>
    <dbReference type="NCBI Taxonomy" id="2840693"/>
    <lineage>
        <taxon>Bacteria</taxon>
        <taxon>Bacillati</taxon>
        <taxon>Bacillota</taxon>
        <taxon>Clostridia</taxon>
        <taxon>Candidatus Avichristensenella</taxon>
    </lineage>
</organism>